<dbReference type="GO" id="GO:0005524">
    <property type="term" value="F:ATP binding"/>
    <property type="evidence" value="ECO:0007669"/>
    <property type="project" value="UniProtKB-KW"/>
</dbReference>
<dbReference type="InterPro" id="IPR050093">
    <property type="entry name" value="ABC_SmlMolc_Importer"/>
</dbReference>
<dbReference type="SUPFAM" id="SSF52540">
    <property type="entry name" value="P-loop containing nucleoside triphosphate hydrolases"/>
    <property type="match status" value="1"/>
</dbReference>
<dbReference type="InterPro" id="IPR003439">
    <property type="entry name" value="ABC_transporter-like_ATP-bd"/>
</dbReference>
<evidence type="ECO:0000259" key="4">
    <source>
        <dbReference type="PROSITE" id="PS50893"/>
    </source>
</evidence>
<evidence type="ECO:0000256" key="1">
    <source>
        <dbReference type="ARBA" id="ARBA00022448"/>
    </source>
</evidence>
<evidence type="ECO:0000256" key="2">
    <source>
        <dbReference type="ARBA" id="ARBA00022741"/>
    </source>
</evidence>
<dbReference type="InterPro" id="IPR027417">
    <property type="entry name" value="P-loop_NTPase"/>
</dbReference>
<dbReference type="PROSITE" id="PS50893">
    <property type="entry name" value="ABC_TRANSPORTER_2"/>
    <property type="match status" value="1"/>
</dbReference>
<dbReference type="PROSITE" id="PS00211">
    <property type="entry name" value="ABC_TRANSPORTER_1"/>
    <property type="match status" value="1"/>
</dbReference>
<evidence type="ECO:0000313" key="6">
    <source>
        <dbReference type="Proteomes" id="UP000004567"/>
    </source>
</evidence>
<dbReference type="InterPro" id="IPR017871">
    <property type="entry name" value="ABC_transporter-like_CS"/>
</dbReference>
<dbReference type="InterPro" id="IPR003593">
    <property type="entry name" value="AAA+_ATPase"/>
</dbReference>
<dbReference type="PANTHER" id="PTHR42781">
    <property type="entry name" value="SPERMIDINE/PUTRESCINE IMPORT ATP-BINDING PROTEIN POTA"/>
    <property type="match status" value="1"/>
</dbReference>
<dbReference type="PATRIC" id="fig|1144300.3.peg.204"/>
<dbReference type="AlphaFoldDB" id="H4GI56"/>
<dbReference type="EMBL" id="AICN01000013">
    <property type="protein sequence ID" value="EHS87395.1"/>
    <property type="molecule type" value="Genomic_DNA"/>
</dbReference>
<dbReference type="Gene3D" id="3.40.50.300">
    <property type="entry name" value="P-loop containing nucleotide triphosphate hydrolases"/>
    <property type="match status" value="1"/>
</dbReference>
<protein>
    <submittedName>
        <fullName evidence="5">Glycine/betaine ABC transporter ATP-binding component</fullName>
    </submittedName>
</protein>
<keyword evidence="1" id="KW-0813">Transport</keyword>
<dbReference type="PANTHER" id="PTHR42781:SF8">
    <property type="entry name" value="BICARBONATE TRANSPORT ATP-BINDING PROTEIN CMPC"/>
    <property type="match status" value="1"/>
</dbReference>
<name>H4GI56_9LACO</name>
<accession>H4GI56</accession>
<reference evidence="5 6" key="1">
    <citation type="journal article" date="2013" name="Genome Announc.">
        <title>Genome Sequence of Lactobacillus gastricus PS3, a Strain Isolated from Human Milk.</title>
        <authorList>
            <person name="Martin V."/>
            <person name="Cardenas N."/>
            <person name="Jimenez E."/>
            <person name="Maldonado A."/>
            <person name="Rodriguez J.M."/>
            <person name="Fernandez L."/>
        </authorList>
    </citation>
    <scope>NUCLEOTIDE SEQUENCE [LARGE SCALE GENOMIC DNA]</scope>
    <source>
        <strain evidence="5 6">PS3</strain>
    </source>
</reference>
<keyword evidence="2" id="KW-0547">Nucleotide-binding</keyword>
<proteinExistence type="predicted"/>
<dbReference type="SMART" id="SM00382">
    <property type="entry name" value="AAA"/>
    <property type="match status" value="1"/>
</dbReference>
<dbReference type="Proteomes" id="UP000004567">
    <property type="component" value="Unassembled WGS sequence"/>
</dbReference>
<evidence type="ECO:0000313" key="5">
    <source>
        <dbReference type="EMBL" id="EHS87395.1"/>
    </source>
</evidence>
<evidence type="ECO:0000256" key="3">
    <source>
        <dbReference type="ARBA" id="ARBA00022840"/>
    </source>
</evidence>
<gene>
    <name evidence="5" type="ORF">PS3_15790</name>
</gene>
<sequence>MSKLLTINDVTKVYGQKTALGNANLTINQNDFVALVGMSGGGKTTLLRMIAGLEQPSTGKIEQSGQEINGINRQSRVMFQDDRLLPWMTVRDNLTFGNHQDDKVRQADELLAAVELADFGDYYPSRLSGGQKQRIALARALMDNPPLLLLDEPLGALDALTRLKMQDLIMDLTQSRQLTTVLVTHDVHEATRMANRIVVVKNSHIAQVFENPYRGSGDDKKAHQAVLAERILDEIYAEEVV</sequence>
<dbReference type="GO" id="GO:0016887">
    <property type="term" value="F:ATP hydrolysis activity"/>
    <property type="evidence" value="ECO:0007669"/>
    <property type="project" value="InterPro"/>
</dbReference>
<organism evidence="5 6">
    <name type="scientific">Limosilactobacillus gastricus PS3</name>
    <dbReference type="NCBI Taxonomy" id="1144300"/>
    <lineage>
        <taxon>Bacteria</taxon>
        <taxon>Bacillati</taxon>
        <taxon>Bacillota</taxon>
        <taxon>Bacilli</taxon>
        <taxon>Lactobacillales</taxon>
        <taxon>Lactobacillaceae</taxon>
        <taxon>Limosilactobacillus</taxon>
    </lineage>
</organism>
<dbReference type="Pfam" id="PF00005">
    <property type="entry name" value="ABC_tran"/>
    <property type="match status" value="1"/>
</dbReference>
<feature type="domain" description="ABC transporter" evidence="4">
    <location>
        <begin position="5"/>
        <end position="227"/>
    </location>
</feature>
<keyword evidence="3 5" id="KW-0067">ATP-binding</keyword>
<dbReference type="STRING" id="1144300.PS3_15790"/>
<comment type="caution">
    <text evidence="5">The sequence shown here is derived from an EMBL/GenBank/DDBJ whole genome shotgun (WGS) entry which is preliminary data.</text>
</comment>